<dbReference type="Gene3D" id="1.20.140.10">
    <property type="entry name" value="Butyryl-CoA Dehydrogenase, subunit A, domain 3"/>
    <property type="match status" value="2"/>
</dbReference>
<dbReference type="InterPro" id="IPR055060">
    <property type="entry name" value="ACOX_C_alpha1"/>
</dbReference>
<dbReference type="InterPro" id="IPR002655">
    <property type="entry name" value="Acyl-CoA_oxidase_C"/>
</dbReference>
<dbReference type="GO" id="GO:0071949">
    <property type="term" value="F:FAD binding"/>
    <property type="evidence" value="ECO:0007669"/>
    <property type="project" value="InterPro"/>
</dbReference>
<dbReference type="InterPro" id="IPR009100">
    <property type="entry name" value="AcylCoA_DH/oxidase_NM_dom_sf"/>
</dbReference>
<dbReference type="GO" id="GO:0033540">
    <property type="term" value="P:fatty acid beta-oxidation using acyl-CoA oxidase"/>
    <property type="evidence" value="ECO:0007669"/>
    <property type="project" value="TreeGrafter"/>
</dbReference>
<dbReference type="PIRSF" id="PIRSF000168">
    <property type="entry name" value="Acyl-CoA_oxidase"/>
    <property type="match status" value="1"/>
</dbReference>
<dbReference type="GO" id="GO:0055088">
    <property type="term" value="P:lipid homeostasis"/>
    <property type="evidence" value="ECO:0007669"/>
    <property type="project" value="TreeGrafter"/>
</dbReference>
<comment type="similarity">
    <text evidence="2">Belongs to the acyl-CoA oxidase family.</text>
</comment>
<dbReference type="InterPro" id="IPR046373">
    <property type="entry name" value="Acyl-CoA_Oxase/DH_mid-dom_sf"/>
</dbReference>
<feature type="domain" description="Acyl-CoA oxidase C-alpha1" evidence="8">
    <location>
        <begin position="327"/>
        <end position="473"/>
    </location>
</feature>
<feature type="domain" description="Acyl-CoA oxidase C-terminal" evidence="7">
    <location>
        <begin position="532"/>
        <end position="634"/>
    </location>
</feature>
<organism evidence="9">
    <name type="scientific">Streptomyces fradiae</name>
    <name type="common">Streptomyces roseoflavus</name>
    <dbReference type="NCBI Taxonomy" id="1906"/>
    <lineage>
        <taxon>Bacteria</taxon>
        <taxon>Bacillati</taxon>
        <taxon>Actinomycetota</taxon>
        <taxon>Actinomycetes</taxon>
        <taxon>Kitasatosporales</taxon>
        <taxon>Streptomycetaceae</taxon>
        <taxon>Streptomyces</taxon>
    </lineage>
</organism>
<dbReference type="AlphaFoldDB" id="Q9ZHP9"/>
<dbReference type="InterPro" id="IPR012258">
    <property type="entry name" value="Acyl-CoA_oxidase"/>
</dbReference>
<dbReference type="Pfam" id="PF01756">
    <property type="entry name" value="ACOX"/>
    <property type="match status" value="1"/>
</dbReference>
<evidence type="ECO:0000256" key="6">
    <source>
        <dbReference type="SAM" id="MobiDB-lite"/>
    </source>
</evidence>
<dbReference type="SUPFAM" id="SSF47203">
    <property type="entry name" value="Acyl-CoA dehydrogenase C-terminal domain-like"/>
    <property type="match status" value="2"/>
</dbReference>
<dbReference type="SUPFAM" id="SSF56645">
    <property type="entry name" value="Acyl-CoA dehydrogenase NM domain-like"/>
    <property type="match status" value="1"/>
</dbReference>
<protein>
    <submittedName>
        <fullName evidence="9">Acyl-CoA oxydase</fullName>
    </submittedName>
</protein>
<evidence type="ECO:0000256" key="3">
    <source>
        <dbReference type="ARBA" id="ARBA00022630"/>
    </source>
</evidence>
<dbReference type="Gene3D" id="2.40.110.10">
    <property type="entry name" value="Butyryl-CoA Dehydrogenase, subunit A, domain 2"/>
    <property type="match status" value="1"/>
</dbReference>
<dbReference type="PANTHER" id="PTHR10909:SF382">
    <property type="entry name" value="ACYL-COENZYME A OXIDASE"/>
    <property type="match status" value="1"/>
</dbReference>
<reference evidence="9" key="1">
    <citation type="journal article" date="1999" name="Microbiology">
        <title>The tylosin biosynthetic cluster from Streptomyces fradiae: genetic organization of the left region.</title>
        <authorList>
            <person name="Fouces R."/>
            <person name="Mellado E."/>
            <person name="Diez B."/>
            <person name="Barredo J.L."/>
        </authorList>
    </citation>
    <scope>NUCLEOTIDE SEQUENCE</scope>
</reference>
<dbReference type="EMBL" id="AF055922">
    <property type="protein sequence ID" value="AAD12170.1"/>
    <property type="molecule type" value="Genomic_DNA"/>
</dbReference>
<keyword evidence="5" id="KW-0560">Oxidoreductase</keyword>
<evidence type="ECO:0000259" key="7">
    <source>
        <dbReference type="Pfam" id="PF01756"/>
    </source>
</evidence>
<sequence length="658" mass="71635">MPLYQAPHRPCLYGGGSHVIAHAPQAPGHTDTDHSSSDADAPLAGSAPFTASRTDAQDTAASELTHLLFDRDDRTRLHGPWRNLLTTEMFRHRPGLPAARRTALAYDRLRFVNELVGEPAELARDVRLLASLHEWTGVVDGAAGTLAGIHYNLFLGSLLDHDRSDERDLSEFLSMRRTGTFLCTELAHGNDAAALRTTAELDRRTDKFVLNTPTPGAQKFMPNTSTTGGPKTALVAARLVVDGTDHGVFLFLTPLSDPAGTLPGIRIRRLPERTGHPVDHCLTSFDHVRLPREALLEGVHGRLASGGFESFLGNRRKRFLHALGRVTAGKLCMSAAAVGVTRAALSIAVRYSHHRHISASRTGERVPLARHRSHHGRLLEGLADAYAMTFLHRRALSRWAGRDETDQADAERLVAIAKGWITWQARAVTIECRERCGAQGLFPVNGLADHPLNLEGTITAEGDNLVIWLKAASEMLFHRRTEQRPRLDGPPEEQSLTDPRFLHDLLADAEGLWRERARGAVRQGPSGDPLGRWNGASSAAVEMVRAHAVLQAAGSLLEAAGHADGAAPRQLLVWLSRLFMLRHLAPHTGDLLAEGRMTADQVRALPGSVDEVIAGLAPHMMTLVEAFDLPGEFLGGIPLANAAHETRFDQIVDTLLSA</sequence>
<evidence type="ECO:0000256" key="4">
    <source>
        <dbReference type="ARBA" id="ARBA00022827"/>
    </source>
</evidence>
<feature type="region of interest" description="Disordered" evidence="6">
    <location>
        <begin position="22"/>
        <end position="56"/>
    </location>
</feature>
<keyword evidence="4" id="KW-0274">FAD</keyword>
<keyword evidence="3" id="KW-0285">Flavoprotein</keyword>
<dbReference type="Pfam" id="PF22924">
    <property type="entry name" value="ACOX_C_alpha1"/>
    <property type="match status" value="1"/>
</dbReference>
<dbReference type="GO" id="GO:0003997">
    <property type="term" value="F:acyl-CoA oxidase activity"/>
    <property type="evidence" value="ECO:0007669"/>
    <property type="project" value="InterPro"/>
</dbReference>
<accession>Q9ZHP9</accession>
<dbReference type="GO" id="GO:0005504">
    <property type="term" value="F:fatty acid binding"/>
    <property type="evidence" value="ECO:0007669"/>
    <property type="project" value="TreeGrafter"/>
</dbReference>
<evidence type="ECO:0000313" key="9">
    <source>
        <dbReference type="EMBL" id="AAD12170.1"/>
    </source>
</evidence>
<proteinExistence type="inferred from homology"/>
<dbReference type="PANTHER" id="PTHR10909">
    <property type="entry name" value="ELECTRON TRANSPORT OXIDOREDUCTASE"/>
    <property type="match status" value="1"/>
</dbReference>
<evidence type="ECO:0000256" key="2">
    <source>
        <dbReference type="ARBA" id="ARBA00006288"/>
    </source>
</evidence>
<name>Q9ZHP9_STRFR</name>
<dbReference type="InterPro" id="IPR036250">
    <property type="entry name" value="AcylCo_DH-like_C"/>
</dbReference>
<comment type="cofactor">
    <cofactor evidence="1">
        <name>FAD</name>
        <dbReference type="ChEBI" id="CHEBI:57692"/>
    </cofactor>
</comment>
<evidence type="ECO:0000256" key="1">
    <source>
        <dbReference type="ARBA" id="ARBA00001974"/>
    </source>
</evidence>
<evidence type="ECO:0000259" key="8">
    <source>
        <dbReference type="Pfam" id="PF22924"/>
    </source>
</evidence>
<evidence type="ECO:0000256" key="5">
    <source>
        <dbReference type="ARBA" id="ARBA00023002"/>
    </source>
</evidence>
<gene>
    <name evidence="9" type="primary">tylP</name>
</gene>